<dbReference type="Proteomes" id="UP000663981">
    <property type="component" value="Unassembled WGS sequence"/>
</dbReference>
<dbReference type="EMBL" id="JAGDEL010000015">
    <property type="protein sequence ID" value="MBO1513610.1"/>
    <property type="molecule type" value="Genomic_DNA"/>
</dbReference>
<feature type="transmembrane region" description="Helical" evidence="1">
    <location>
        <begin position="69"/>
        <end position="89"/>
    </location>
</feature>
<name>A0ABS3N6E2_9BACI</name>
<evidence type="ECO:0000313" key="2">
    <source>
        <dbReference type="EMBL" id="MBO1513610.1"/>
    </source>
</evidence>
<dbReference type="RefSeq" id="WP_207980563.1">
    <property type="nucleotide sequence ID" value="NZ_JAGDEL010000015.1"/>
</dbReference>
<proteinExistence type="predicted"/>
<feature type="transmembrane region" description="Helical" evidence="1">
    <location>
        <begin position="34"/>
        <end position="57"/>
    </location>
</feature>
<comment type="caution">
    <text evidence="2">The sequence shown here is derived from an EMBL/GenBank/DDBJ whole genome shotgun (WGS) entry which is preliminary data.</text>
</comment>
<evidence type="ECO:0000313" key="3">
    <source>
        <dbReference type="Proteomes" id="UP000663981"/>
    </source>
</evidence>
<keyword evidence="1" id="KW-0812">Transmembrane</keyword>
<dbReference type="Pfam" id="PF04657">
    <property type="entry name" value="DMT_YdcZ"/>
    <property type="match status" value="1"/>
</dbReference>
<reference evidence="2 3" key="1">
    <citation type="submission" date="2021-03" db="EMBL/GenBank/DDBJ databases">
        <title>Whole genome sequence of Metabacillus bambusae BG109.</title>
        <authorList>
            <person name="Jeong J.W."/>
        </authorList>
    </citation>
    <scope>NUCLEOTIDE SEQUENCE [LARGE SCALE GENOMIC DNA]</scope>
    <source>
        <strain evidence="2 3">BG109</strain>
    </source>
</reference>
<dbReference type="PANTHER" id="PTHR34821">
    <property type="entry name" value="INNER MEMBRANE PROTEIN YDCZ"/>
    <property type="match status" value="1"/>
</dbReference>
<gene>
    <name evidence="2" type="ORF">I7822_18375</name>
</gene>
<keyword evidence="3" id="KW-1185">Reference proteome</keyword>
<protein>
    <submittedName>
        <fullName evidence="2">DMT family transporter</fullName>
    </submittedName>
</protein>
<keyword evidence="1" id="KW-1133">Transmembrane helix</keyword>
<organism evidence="2 3">
    <name type="scientific">Metabacillus bambusae</name>
    <dbReference type="NCBI Taxonomy" id="2795218"/>
    <lineage>
        <taxon>Bacteria</taxon>
        <taxon>Bacillati</taxon>
        <taxon>Bacillota</taxon>
        <taxon>Bacilli</taxon>
        <taxon>Bacillales</taxon>
        <taxon>Bacillaceae</taxon>
        <taxon>Metabacillus</taxon>
    </lineage>
</organism>
<feature type="transmembrane region" description="Helical" evidence="1">
    <location>
        <begin position="95"/>
        <end position="115"/>
    </location>
</feature>
<feature type="transmembrane region" description="Helical" evidence="1">
    <location>
        <begin position="127"/>
        <end position="144"/>
    </location>
</feature>
<dbReference type="PANTHER" id="PTHR34821:SF2">
    <property type="entry name" value="INNER MEMBRANE PROTEIN YDCZ"/>
    <property type="match status" value="1"/>
</dbReference>
<accession>A0ABS3N6E2</accession>
<dbReference type="InterPro" id="IPR006750">
    <property type="entry name" value="YdcZ"/>
</dbReference>
<evidence type="ECO:0000256" key="1">
    <source>
        <dbReference type="SAM" id="Phobius"/>
    </source>
</evidence>
<keyword evidence="1" id="KW-0472">Membrane</keyword>
<sequence length="146" mass="15665">MWFLFIIFAFIAGLALPAQVSINAQLKNYVGTPLLASTISFLVGLLVLLIGTLIHGSWNLGKSLTTAPWWIWTGGLLGALYVFASIILIPRLGAATTIACVLAGQVVASIMIDHFGLFQVTVHHVTIPRMLGALLIIVGVILVQKF</sequence>